<evidence type="ECO:0000313" key="10">
    <source>
        <dbReference type="EMBL" id="OGM31953.1"/>
    </source>
</evidence>
<keyword evidence="6 8" id="KW-1133">Transmembrane helix</keyword>
<dbReference type="PANTHER" id="PTHR33908">
    <property type="entry name" value="MANNOSYLTRANSFERASE YKCB-RELATED"/>
    <property type="match status" value="1"/>
</dbReference>
<feature type="transmembrane region" description="Helical" evidence="8">
    <location>
        <begin position="352"/>
        <end position="370"/>
    </location>
</feature>
<feature type="transmembrane region" description="Helical" evidence="8">
    <location>
        <begin position="139"/>
        <end position="155"/>
    </location>
</feature>
<feature type="transmembrane region" description="Helical" evidence="8">
    <location>
        <begin position="110"/>
        <end position="127"/>
    </location>
</feature>
<dbReference type="GO" id="GO:0005886">
    <property type="term" value="C:plasma membrane"/>
    <property type="evidence" value="ECO:0007669"/>
    <property type="project" value="UniProtKB-SubCell"/>
</dbReference>
<feature type="transmembrane region" description="Helical" evidence="8">
    <location>
        <begin position="85"/>
        <end position="104"/>
    </location>
</feature>
<evidence type="ECO:0000256" key="6">
    <source>
        <dbReference type="ARBA" id="ARBA00022989"/>
    </source>
</evidence>
<feature type="transmembrane region" description="Helical" evidence="8">
    <location>
        <begin position="60"/>
        <end position="78"/>
    </location>
</feature>
<keyword evidence="3" id="KW-0328">Glycosyltransferase</keyword>
<evidence type="ECO:0000313" key="11">
    <source>
        <dbReference type="Proteomes" id="UP000178870"/>
    </source>
</evidence>
<dbReference type="AlphaFoldDB" id="A0A1F7YXA1"/>
<dbReference type="Pfam" id="PF13231">
    <property type="entry name" value="PMT_2"/>
    <property type="match status" value="1"/>
</dbReference>
<evidence type="ECO:0000256" key="2">
    <source>
        <dbReference type="ARBA" id="ARBA00022475"/>
    </source>
</evidence>
<dbReference type="PANTHER" id="PTHR33908:SF11">
    <property type="entry name" value="MEMBRANE PROTEIN"/>
    <property type="match status" value="1"/>
</dbReference>
<protein>
    <recommendedName>
        <fullName evidence="9">Glycosyltransferase RgtA/B/C/D-like domain-containing protein</fullName>
    </recommendedName>
</protein>
<comment type="caution">
    <text evidence="10">The sequence shown here is derived from an EMBL/GenBank/DDBJ whole genome shotgun (WGS) entry which is preliminary data.</text>
</comment>
<evidence type="ECO:0000256" key="4">
    <source>
        <dbReference type="ARBA" id="ARBA00022679"/>
    </source>
</evidence>
<dbReference type="InterPro" id="IPR038731">
    <property type="entry name" value="RgtA/B/C-like"/>
</dbReference>
<sequence length="507" mass="56759">MKREYMILLFIMIVAFVLRSLYIREGAITFTYDQARDAFVAREIINGDLKILGPSANSSGLYHGVAYFYFVALAYFLGGGSPINASYLLVIFSLLSILVVFYFAKNITGKVGVALLASLFSAVSFEFSQYSTWLSNPSLAIVTVPALYLSVWMWTRKQENKWKFWEVVAGLTLGLSVQADVFLLYHIVPVVVWLWLNKNKIKIVQIGRFIASSLIALSTMILVELKFGFQGVKGALALAGGGETMAQGKRFGDYVLLYLNQLGDIFANNIFPINISYGSLVVFAMVVWLVISWLKAKTKVDLRLFLLLFIFSHSLALPFGGDSTPYLGVGIGASVAVLSAVAMVEFSNRNKILSYTIISVIILANIFAIVTKNNKGQVIFAVQGSKLLRDELKLVDYTYSEMNSEPFAINSLTTPLYFNTLWSYLYSWYGMEKYSYVPTWYGRDQTGAPGNLLATDKINKARFFIKETTEFIPFQFVDEAQNEESGTSELIEELAFNGIVVQKRILK</sequence>
<dbReference type="GO" id="GO:0016763">
    <property type="term" value="F:pentosyltransferase activity"/>
    <property type="evidence" value="ECO:0007669"/>
    <property type="project" value="TreeGrafter"/>
</dbReference>
<feature type="transmembrane region" description="Helical" evidence="8">
    <location>
        <begin position="302"/>
        <end position="320"/>
    </location>
</feature>
<keyword evidence="5 8" id="KW-0812">Transmembrane</keyword>
<accession>A0A1F7YXA1</accession>
<proteinExistence type="predicted"/>
<evidence type="ECO:0000256" key="7">
    <source>
        <dbReference type="ARBA" id="ARBA00023136"/>
    </source>
</evidence>
<dbReference type="Proteomes" id="UP000178870">
    <property type="component" value="Unassembled WGS sequence"/>
</dbReference>
<feature type="transmembrane region" description="Helical" evidence="8">
    <location>
        <begin position="326"/>
        <end position="345"/>
    </location>
</feature>
<organism evidence="10 11">
    <name type="scientific">Candidatus Woesebacteria bacterium RIFCSPHIGHO2_01_FULL_44_21</name>
    <dbReference type="NCBI Taxonomy" id="1802503"/>
    <lineage>
        <taxon>Bacteria</taxon>
        <taxon>Candidatus Woeseibacteriota</taxon>
    </lineage>
</organism>
<feature type="transmembrane region" description="Helical" evidence="8">
    <location>
        <begin position="175"/>
        <end position="196"/>
    </location>
</feature>
<name>A0A1F7YXA1_9BACT</name>
<evidence type="ECO:0000256" key="5">
    <source>
        <dbReference type="ARBA" id="ARBA00022692"/>
    </source>
</evidence>
<keyword evidence="4" id="KW-0808">Transferase</keyword>
<dbReference type="GO" id="GO:0009103">
    <property type="term" value="P:lipopolysaccharide biosynthetic process"/>
    <property type="evidence" value="ECO:0007669"/>
    <property type="project" value="UniProtKB-ARBA"/>
</dbReference>
<comment type="subcellular location">
    <subcellularLocation>
        <location evidence="1">Cell membrane</location>
        <topology evidence="1">Multi-pass membrane protein</topology>
    </subcellularLocation>
</comment>
<evidence type="ECO:0000259" key="9">
    <source>
        <dbReference type="Pfam" id="PF13231"/>
    </source>
</evidence>
<evidence type="ECO:0000256" key="1">
    <source>
        <dbReference type="ARBA" id="ARBA00004651"/>
    </source>
</evidence>
<reference evidence="10 11" key="1">
    <citation type="journal article" date="2016" name="Nat. Commun.">
        <title>Thousands of microbial genomes shed light on interconnected biogeochemical processes in an aquifer system.</title>
        <authorList>
            <person name="Anantharaman K."/>
            <person name="Brown C.T."/>
            <person name="Hug L.A."/>
            <person name="Sharon I."/>
            <person name="Castelle C.J."/>
            <person name="Probst A.J."/>
            <person name="Thomas B.C."/>
            <person name="Singh A."/>
            <person name="Wilkins M.J."/>
            <person name="Karaoz U."/>
            <person name="Brodie E.L."/>
            <person name="Williams K.H."/>
            <person name="Hubbard S.S."/>
            <person name="Banfield J.F."/>
        </authorList>
    </citation>
    <scope>NUCLEOTIDE SEQUENCE [LARGE SCALE GENOMIC DNA]</scope>
</reference>
<gene>
    <name evidence="10" type="ORF">A2803_02595</name>
</gene>
<evidence type="ECO:0000256" key="8">
    <source>
        <dbReference type="SAM" id="Phobius"/>
    </source>
</evidence>
<keyword evidence="2" id="KW-1003">Cell membrane</keyword>
<feature type="domain" description="Glycosyltransferase RgtA/B/C/D-like" evidence="9">
    <location>
        <begin position="63"/>
        <end position="219"/>
    </location>
</feature>
<feature type="transmembrane region" description="Helical" evidence="8">
    <location>
        <begin position="203"/>
        <end position="223"/>
    </location>
</feature>
<dbReference type="InterPro" id="IPR050297">
    <property type="entry name" value="LipidA_mod_glycosyltrf_83"/>
</dbReference>
<evidence type="ECO:0000256" key="3">
    <source>
        <dbReference type="ARBA" id="ARBA00022676"/>
    </source>
</evidence>
<feature type="transmembrane region" description="Helical" evidence="8">
    <location>
        <begin position="270"/>
        <end position="290"/>
    </location>
</feature>
<dbReference type="EMBL" id="MGGP01000019">
    <property type="protein sequence ID" value="OGM31953.1"/>
    <property type="molecule type" value="Genomic_DNA"/>
</dbReference>
<keyword evidence="7 8" id="KW-0472">Membrane</keyword>